<dbReference type="GeneID" id="3648178"/>
<reference evidence="8 9" key="1">
    <citation type="journal article" date="2004" name="Proc. Natl. Acad. Sci. U.S.A.">
        <title>The diploid genome sequence of Candida albicans.</title>
        <authorList>
            <person name="Jones T."/>
            <person name="Federspiel N.A."/>
            <person name="Chibana H."/>
            <person name="Dungan J."/>
            <person name="Kalman S."/>
            <person name="Magee B.B."/>
            <person name="Newport G."/>
            <person name="Thorstenson Y.R."/>
            <person name="Agabian N."/>
            <person name="Magee P.T."/>
            <person name="Davis R.W."/>
            <person name="Scherer S."/>
        </authorList>
    </citation>
    <scope>NUCLEOTIDE SEQUENCE [LARGE SCALE GENOMIC DNA]</scope>
    <source>
        <strain evidence="9">SC5314 / ATCC MYA-2876</strain>
    </source>
</reference>
<keyword evidence="9" id="KW-1185">Reference proteome</keyword>
<evidence type="ECO:0000256" key="3">
    <source>
        <dbReference type="ARBA" id="ARBA00022483"/>
    </source>
</evidence>
<dbReference type="CGD" id="CAL0000184879">
    <property type="gene designation" value="SEC5"/>
</dbReference>
<comment type="function">
    <text evidence="4">Component of the exocyst complex involved in the docking of exocytic vesicles with fusion sites on the plasma membrane.</text>
</comment>
<dbReference type="PANTHER" id="PTHR13043:SF1">
    <property type="entry name" value="EXOCYST COMPLEX COMPONENT 2"/>
    <property type="match status" value="1"/>
</dbReference>
<evidence type="ECO:0000313" key="9">
    <source>
        <dbReference type="Proteomes" id="UP000000559"/>
    </source>
</evidence>
<dbReference type="AlphaFoldDB" id="A0A1D8PQC5"/>
<evidence type="ECO:0000256" key="2">
    <source>
        <dbReference type="ARBA" id="ARBA00022448"/>
    </source>
</evidence>
<keyword evidence="3 4" id="KW-0268">Exocytosis</keyword>
<dbReference type="PANTHER" id="PTHR13043">
    <property type="entry name" value="EXOCYST COMPLEX COMPONENT SEC5"/>
    <property type="match status" value="1"/>
</dbReference>
<gene>
    <name evidence="7 8" type="primary">SEC5</name>
    <name evidence="8" type="ordered locus">CAALFM_C604170CA</name>
    <name evidence="7" type="ordered locus">orf19.7725</name>
</gene>
<dbReference type="OrthoDB" id="26242at2759"/>
<dbReference type="STRING" id="237561.A0A1D8PQC5"/>
<dbReference type="eggNOG" id="KOG2347">
    <property type="taxonomic scope" value="Eukaryota"/>
</dbReference>
<dbReference type="GO" id="GO:0000145">
    <property type="term" value="C:exocyst"/>
    <property type="evidence" value="ECO:0000250"/>
    <property type="project" value="CGD"/>
</dbReference>
<sequence length="959" mass="111236">MFDLNASDEELKSKYGLRNMHPTDIGDVTYFDTPIPEDLSDLTPQQQYELLIKLVDLNQPSPSQAGDANILLDLIIKQDTSKSQAIRDSKKSLSQFEHQVHKYNEDLKKIIESNSIHFINTKWKIDNAMIDFMKSKTKAQQDRASSRVFNPQRRNLTNKEGLTAELEDNINSLQANTSSMIQPIIESKAKEDKVVKMIEFTKANQNFFDLPNSLVHSLSLNNNEKFIDDYNRYIHDKDRFLSVLNNRYRDQVLKLTHDNINGKNDQALRTIEDDRKLQLTLISKVFKEIDTIAHNYRNKIYQEFLSLDHEASKTQSTSKFMSLVDNLSRLNLDDKMKNPIADFLTKQIEAIDKDFEYQVEKFDSKFLLMQNKLIDYIGSLNPERREGSHINYINEKYDTYKDEINSATINGENKLMIIKEAFESNDSLDLSLINEAWLVLFNFINYLDNMVLSNLLKFLNNYVHYIKLGIDSQGKIRDSAIELINKVVVIMMALFDDENNNNNNNNNNKEKNNSNPLESSPKNYKQFVPYYTNSLSTIYHLTKINRIVNKIINNFGNFVGTIGNISQYSETNKVMKSLKNSSTKINQKILEAICATWVNDCSQFYELEDWTLDKQNNKHNNNNNKNKNNNNNSGNAKCTKLMNVIQCYQLYVLLKISNLVIHDQSSDYNVVAVYPSKRMLVSIEIQFMRSLNIIVDSMMKKYNLDRQISQQSSNNMDDSNAKNLQVFKILTMNNFDKLSRIIYPELLLQFDKFFDKDLSKQNLKLFADIDKASLTIIDDILNIEKLYIAQTVNKFFHTTTGAKAKAKAKAKGTNISYTSPQVLKVDGFVYEILIHFVKLINKIKPLTNEEVFVTIINELQLNLLKNILDNTRQILLKSSLAYVNLKLDANFILLVFEKSKLLQLNDSSYKILQILLNEIDNKNNELFNDKNQQFNYSKKDFDEILQLNMQDSANEFSCF</sequence>
<dbReference type="GO" id="GO:0006893">
    <property type="term" value="P:Golgi to plasma membrane transport"/>
    <property type="evidence" value="ECO:0000318"/>
    <property type="project" value="GO_Central"/>
</dbReference>
<dbReference type="Proteomes" id="UP000000559">
    <property type="component" value="Chromosome 6"/>
</dbReference>
<evidence type="ECO:0000313" key="8">
    <source>
        <dbReference type="EMBL" id="AOW30337.1"/>
    </source>
</evidence>
<dbReference type="EMBL" id="CP017628">
    <property type="protein sequence ID" value="AOW30337.1"/>
    <property type="molecule type" value="Genomic_DNA"/>
</dbReference>
<dbReference type="KEGG" id="cal:CAALFM_C604170CA"/>
<name>A0A1D8PQC5_CANAL</name>
<accession>A0A1D8PQC5</accession>
<comment type="subunit">
    <text evidence="4">Component of the exocyst complex.</text>
</comment>
<dbReference type="InParanoid" id="A0A1D8PQC5"/>
<evidence type="ECO:0000256" key="5">
    <source>
        <dbReference type="SAM" id="MobiDB-lite"/>
    </source>
</evidence>
<protein>
    <recommendedName>
        <fullName evidence="4">Exocyst complex component SEC5</fullName>
    </recommendedName>
</protein>
<keyword evidence="2 4" id="KW-0813">Transport</keyword>
<evidence type="ECO:0000259" key="6">
    <source>
        <dbReference type="Pfam" id="PF15469"/>
    </source>
</evidence>
<dbReference type="GO" id="GO:0006887">
    <property type="term" value="P:exocytosis"/>
    <property type="evidence" value="ECO:0000318"/>
    <property type="project" value="GO_Central"/>
</dbReference>
<dbReference type="GO" id="GO:0015031">
    <property type="term" value="P:protein transport"/>
    <property type="evidence" value="ECO:0007669"/>
    <property type="project" value="UniProtKB-KW"/>
</dbReference>
<dbReference type="FunCoup" id="A0A1D8PQC5">
    <property type="interactions" value="335"/>
</dbReference>
<organism evidence="8 9">
    <name type="scientific">Candida albicans (strain SC5314 / ATCC MYA-2876)</name>
    <name type="common">Yeast</name>
    <dbReference type="NCBI Taxonomy" id="237561"/>
    <lineage>
        <taxon>Eukaryota</taxon>
        <taxon>Fungi</taxon>
        <taxon>Dikarya</taxon>
        <taxon>Ascomycota</taxon>
        <taxon>Saccharomycotina</taxon>
        <taxon>Pichiomycetes</taxon>
        <taxon>Debaryomycetaceae</taxon>
        <taxon>Candida/Lodderomyces clade</taxon>
        <taxon>Candida</taxon>
    </lineage>
</organism>
<dbReference type="InterPro" id="IPR039481">
    <property type="entry name" value="EXOC2/Sec5_N_dom"/>
</dbReference>
<evidence type="ECO:0000256" key="1">
    <source>
        <dbReference type="ARBA" id="ARBA00010578"/>
    </source>
</evidence>
<dbReference type="InterPro" id="IPR029175">
    <property type="entry name" value="EXOC2/Sec5"/>
</dbReference>
<feature type="domain" description="Exocyst complex component EXOC2/Sec5 N-terminal" evidence="6">
    <location>
        <begin position="90"/>
        <end position="959"/>
    </location>
</feature>
<feature type="region of interest" description="Disordered" evidence="5">
    <location>
        <begin position="500"/>
        <end position="520"/>
    </location>
</feature>
<reference evidence="8 9" key="2">
    <citation type="journal article" date="2007" name="Genome Biol.">
        <title>Assembly of the Candida albicans genome into sixteen supercontigs aligned on the eight chromosomes.</title>
        <authorList>
            <person name="van het Hoog M."/>
            <person name="Rast T.J."/>
            <person name="Martchenko M."/>
            <person name="Grindle S."/>
            <person name="Dignard D."/>
            <person name="Hogues H."/>
            <person name="Cuomo C."/>
            <person name="Berriman M."/>
            <person name="Scherer S."/>
            <person name="Magee B.B."/>
            <person name="Whiteway M."/>
            <person name="Chibana H."/>
            <person name="Nantel A."/>
            <person name="Magee P.T."/>
        </authorList>
    </citation>
    <scope>GENOME REANNOTATION</scope>
    <source>
        <strain evidence="9">SC5314 / ATCC MYA-2876</strain>
    </source>
</reference>
<dbReference type="Pfam" id="PF15469">
    <property type="entry name" value="Sec5"/>
    <property type="match status" value="1"/>
</dbReference>
<dbReference type="VEuPathDB" id="FungiDB:C6_04170C_A"/>
<comment type="similarity">
    <text evidence="1 4">Belongs to the SEC5 family.</text>
</comment>
<reference evidence="8 9" key="3">
    <citation type="journal article" date="2013" name="Genome Biol.">
        <title>Assembly of a phased diploid Candida albicans genome facilitates allele-specific measurements and provides a simple model for repeat and indel structure.</title>
        <authorList>
            <person name="Muzzey D."/>
            <person name="Schwartz K."/>
            <person name="Weissman J.S."/>
            <person name="Sherlock G."/>
        </authorList>
    </citation>
    <scope>NUCLEOTIDE SEQUENCE [LARGE SCALE GENOMIC DNA]</scope>
    <source>
        <strain evidence="9">SC5314 / ATCC MYA-2876</strain>
    </source>
</reference>
<keyword evidence="4" id="KW-0653">Protein transport</keyword>
<evidence type="ECO:0000313" key="7">
    <source>
        <dbReference type="CGD" id="CAL0000184879"/>
    </source>
</evidence>
<dbReference type="RefSeq" id="XP_710223.2">
    <property type="nucleotide sequence ID" value="XM_705131.2"/>
</dbReference>
<proteinExistence type="inferred from homology"/>
<dbReference type="SMR" id="A0A1D8PQC5"/>
<evidence type="ECO:0000256" key="4">
    <source>
        <dbReference type="RuleBase" id="RU365069"/>
    </source>
</evidence>